<dbReference type="AlphaFoldDB" id="A0A814DDK9"/>
<gene>
    <name evidence="1" type="ORF">GPM918_LOCUS11415</name>
    <name evidence="2" type="ORF">SRO942_LOCUS11416</name>
</gene>
<dbReference type="Proteomes" id="UP000663829">
    <property type="component" value="Unassembled WGS sequence"/>
</dbReference>
<evidence type="ECO:0000313" key="2">
    <source>
        <dbReference type="EMBL" id="CAF3729638.1"/>
    </source>
</evidence>
<accession>A0A814DDK9</accession>
<dbReference type="EMBL" id="CAJOBC010002365">
    <property type="protein sequence ID" value="CAF3729638.1"/>
    <property type="molecule type" value="Genomic_DNA"/>
</dbReference>
<comment type="caution">
    <text evidence="1">The sequence shown here is derived from an EMBL/GenBank/DDBJ whole genome shotgun (WGS) entry which is preliminary data.</text>
</comment>
<feature type="non-terminal residue" evidence="1">
    <location>
        <position position="1"/>
    </location>
</feature>
<evidence type="ECO:0000313" key="3">
    <source>
        <dbReference type="Proteomes" id="UP000663829"/>
    </source>
</evidence>
<protein>
    <submittedName>
        <fullName evidence="1">Uncharacterized protein</fullName>
    </submittedName>
</protein>
<dbReference type="Proteomes" id="UP000681722">
    <property type="component" value="Unassembled WGS sequence"/>
</dbReference>
<dbReference type="InterPro" id="IPR019734">
    <property type="entry name" value="TPR_rpt"/>
</dbReference>
<dbReference type="InterPro" id="IPR011990">
    <property type="entry name" value="TPR-like_helical_dom_sf"/>
</dbReference>
<dbReference type="SMART" id="SM00028">
    <property type="entry name" value="TPR"/>
    <property type="match status" value="2"/>
</dbReference>
<organism evidence="1 3">
    <name type="scientific">Didymodactylos carnosus</name>
    <dbReference type="NCBI Taxonomy" id="1234261"/>
    <lineage>
        <taxon>Eukaryota</taxon>
        <taxon>Metazoa</taxon>
        <taxon>Spiralia</taxon>
        <taxon>Gnathifera</taxon>
        <taxon>Rotifera</taxon>
        <taxon>Eurotatoria</taxon>
        <taxon>Bdelloidea</taxon>
        <taxon>Philodinida</taxon>
        <taxon>Philodinidae</taxon>
        <taxon>Didymodactylos</taxon>
    </lineage>
</organism>
<proteinExistence type="predicted"/>
<sequence length="448" mass="53643">LPFQYESLRFIPNILLNYKQNYLTQTTCYDWINVRTLLLHDTNHQQYSVEFFKLIKENFLNLETLHMEEGCLLDNQLIHDRQLTLNTTSILILNDENMGRDFGKQVQVRDKNSVGEIEVGLSAHDQDTKFVVIRSDIQSEFFNNFVYENSNDLLFVFDDIDQYLQYLLSNNDKQIILFIADNRNVDHLLHENAKNIKYVYILNSSNEEKSHVVNNSKIRGVFDGVRDFLFQLADEIVYYYRQQAQQFEQQNKHDLAKEKYEKAQQLYGRLVDSYKRLELQTESIGLYSIQIIWLNIDRQDESKVVRETLEQFNTNIKLFYKKHECLSYIQKQNKQNIFLVISDYTDEENTLNSFKTCENLTNIYIYCTDKNRSKSWSKEKKNIHEIFTDYHDLIFKLIHDITYYYGRKGHEYEQLGKHQLALEQYQQVERLYNILAKNLPNSHHIVLK</sequence>
<reference evidence="1" key="1">
    <citation type="submission" date="2021-02" db="EMBL/GenBank/DDBJ databases">
        <authorList>
            <person name="Nowell W R."/>
        </authorList>
    </citation>
    <scope>NUCLEOTIDE SEQUENCE</scope>
</reference>
<evidence type="ECO:0000313" key="1">
    <source>
        <dbReference type="EMBL" id="CAF0954334.1"/>
    </source>
</evidence>
<dbReference type="EMBL" id="CAJNOQ010002365">
    <property type="protein sequence ID" value="CAF0954334.1"/>
    <property type="molecule type" value="Genomic_DNA"/>
</dbReference>
<dbReference type="SUPFAM" id="SSF48452">
    <property type="entry name" value="TPR-like"/>
    <property type="match status" value="1"/>
</dbReference>
<name>A0A814DDK9_9BILA</name>
<keyword evidence="3" id="KW-1185">Reference proteome</keyword>